<feature type="signal peptide" evidence="1">
    <location>
        <begin position="1"/>
        <end position="22"/>
    </location>
</feature>
<feature type="chain" id="PRO_5046901688" description="Carboxypeptidase regulatory-like domain-containing protein" evidence="1">
    <location>
        <begin position="23"/>
        <end position="267"/>
    </location>
</feature>
<evidence type="ECO:0000313" key="3">
    <source>
        <dbReference type="Proteomes" id="UP001217838"/>
    </source>
</evidence>
<evidence type="ECO:0000313" key="2">
    <source>
        <dbReference type="EMBL" id="MDC0674871.1"/>
    </source>
</evidence>
<name>A0ABT5BPM6_9BACT</name>
<keyword evidence="3" id="KW-1185">Reference proteome</keyword>
<comment type="caution">
    <text evidence="2">The sequence shown here is derived from an EMBL/GenBank/DDBJ whole genome shotgun (WGS) entry which is preliminary data.</text>
</comment>
<evidence type="ECO:0000256" key="1">
    <source>
        <dbReference type="SAM" id="SignalP"/>
    </source>
</evidence>
<dbReference type="Proteomes" id="UP001217838">
    <property type="component" value="Unassembled WGS sequence"/>
</dbReference>
<accession>A0ABT5BPM6</accession>
<organism evidence="2 3">
    <name type="scientific">Nannocystis radixulma</name>
    <dbReference type="NCBI Taxonomy" id="2995305"/>
    <lineage>
        <taxon>Bacteria</taxon>
        <taxon>Pseudomonadati</taxon>
        <taxon>Myxococcota</taxon>
        <taxon>Polyangia</taxon>
        <taxon>Nannocystales</taxon>
        <taxon>Nannocystaceae</taxon>
        <taxon>Nannocystis</taxon>
    </lineage>
</organism>
<proteinExistence type="predicted"/>
<protein>
    <recommendedName>
        <fullName evidence="4">Carboxypeptidase regulatory-like domain-containing protein</fullName>
    </recommendedName>
</protein>
<dbReference type="EMBL" id="JAQNDN010000027">
    <property type="protein sequence ID" value="MDC0674871.1"/>
    <property type="molecule type" value="Genomic_DNA"/>
</dbReference>
<evidence type="ECO:0008006" key="4">
    <source>
        <dbReference type="Google" id="ProtNLM"/>
    </source>
</evidence>
<reference evidence="2 3" key="1">
    <citation type="submission" date="2022-11" db="EMBL/GenBank/DDBJ databases">
        <title>Minimal conservation of predation-associated metabolite biosynthetic gene clusters underscores biosynthetic potential of Myxococcota including descriptions for ten novel species: Archangium lansinium sp. nov., Myxococcus landrumus sp. nov., Nannocystis bai.</title>
        <authorList>
            <person name="Ahearne A."/>
            <person name="Stevens C."/>
            <person name="Dowd S."/>
        </authorList>
    </citation>
    <scope>NUCLEOTIDE SEQUENCE [LARGE SCALE GENOMIC DNA]</scope>
    <source>
        <strain evidence="2 3">NCELM</strain>
    </source>
</reference>
<sequence length="267" mass="28271">MRTRLLNFLALTALVVAPACQGDDPPGSLIVPFKIGANVPCSVLGVTDVTVALHKYTGASDVGDEIDTEIVACEDGQAEFSGLPAGRYHIRISGVDGEDVIVADNFDNDPLDKGEVTSGAENTADVVTISPTPAKILVRWQLNGGFGMCTDVPITNFRVETYEKEGLSELLTYDFDCDPEEDAIMGYNAVIDPTREIAGDDLDLIKIDALDDKGTSLVTSPLSFKMNPPGHGRTVKLTAVVDCTADCTIDCAPGKDDPDNAGMCLAD</sequence>
<gene>
    <name evidence="2" type="ORF">POL58_44385</name>
</gene>
<dbReference type="RefSeq" id="WP_272009443.1">
    <property type="nucleotide sequence ID" value="NZ_JAQNDN010000027.1"/>
</dbReference>
<keyword evidence="1" id="KW-0732">Signal</keyword>